<evidence type="ECO:0000313" key="6">
    <source>
        <dbReference type="EMBL" id="MCD7459257.1"/>
    </source>
</evidence>
<evidence type="ECO:0000256" key="3">
    <source>
        <dbReference type="ARBA" id="ARBA00022801"/>
    </source>
</evidence>
<reference evidence="6 7" key="1">
    <citation type="journal article" date="2021" name="BMC Genomics">
        <title>Datura genome reveals duplications of psychoactive alkaloid biosynthetic genes and high mutation rate following tissue culture.</title>
        <authorList>
            <person name="Rajewski A."/>
            <person name="Carter-House D."/>
            <person name="Stajich J."/>
            <person name="Litt A."/>
        </authorList>
    </citation>
    <scope>NUCLEOTIDE SEQUENCE [LARGE SCALE GENOMIC DNA]</scope>
    <source>
        <strain evidence="6">AR-01</strain>
    </source>
</reference>
<evidence type="ECO:0000259" key="5">
    <source>
        <dbReference type="Pfam" id="PF02902"/>
    </source>
</evidence>
<keyword evidence="7" id="KW-1185">Reference proteome</keyword>
<proteinExistence type="inferred from homology"/>
<organism evidence="6 7">
    <name type="scientific">Datura stramonium</name>
    <name type="common">Jimsonweed</name>
    <name type="synonym">Common thornapple</name>
    <dbReference type="NCBI Taxonomy" id="4076"/>
    <lineage>
        <taxon>Eukaryota</taxon>
        <taxon>Viridiplantae</taxon>
        <taxon>Streptophyta</taxon>
        <taxon>Embryophyta</taxon>
        <taxon>Tracheophyta</taxon>
        <taxon>Spermatophyta</taxon>
        <taxon>Magnoliopsida</taxon>
        <taxon>eudicotyledons</taxon>
        <taxon>Gunneridae</taxon>
        <taxon>Pentapetalae</taxon>
        <taxon>asterids</taxon>
        <taxon>lamiids</taxon>
        <taxon>Solanales</taxon>
        <taxon>Solanaceae</taxon>
        <taxon>Solanoideae</taxon>
        <taxon>Datureae</taxon>
        <taxon>Datura</taxon>
    </lineage>
</organism>
<protein>
    <recommendedName>
        <fullName evidence="5">Ubiquitin-like protease family profile domain-containing protein</fullName>
    </recommendedName>
</protein>
<gene>
    <name evidence="6" type="ORF">HAX54_040457</name>
</gene>
<accession>A0ABS8SKH7</accession>
<evidence type="ECO:0000313" key="7">
    <source>
        <dbReference type="Proteomes" id="UP000823775"/>
    </source>
</evidence>
<dbReference type="PANTHER" id="PTHR33022">
    <property type="entry name" value="DUF1985 DOMAIN-CONTAINING PROTEIN"/>
    <property type="match status" value="1"/>
</dbReference>
<sequence length="100" mass="11626">MQNTQSESFDVKFVDNLPQQPYSSIECGVFIAAYTEFLSNGVDIRAFDFDVNMHQHRYGALLWEYAYQKIEGEAISDNEQQTKTNRPYHEDTSHLDIVID</sequence>
<evidence type="ECO:0000256" key="2">
    <source>
        <dbReference type="ARBA" id="ARBA00022670"/>
    </source>
</evidence>
<dbReference type="PANTHER" id="PTHR33022:SF21">
    <property type="entry name" value="UBIQUITIN-LIKE PROTEASE FAMILY PROFILE DOMAIN-CONTAINING PROTEIN"/>
    <property type="match status" value="1"/>
</dbReference>
<dbReference type="EMBL" id="JACEIK010000571">
    <property type="protein sequence ID" value="MCD7459257.1"/>
    <property type="molecule type" value="Genomic_DNA"/>
</dbReference>
<keyword evidence="3" id="KW-0378">Hydrolase</keyword>
<dbReference type="Pfam" id="PF02902">
    <property type="entry name" value="Peptidase_C48"/>
    <property type="match status" value="1"/>
</dbReference>
<feature type="region of interest" description="Disordered" evidence="4">
    <location>
        <begin position="76"/>
        <end position="100"/>
    </location>
</feature>
<name>A0ABS8SKH7_DATST</name>
<comment type="similarity">
    <text evidence="1">Belongs to the peptidase C48 family.</text>
</comment>
<dbReference type="SUPFAM" id="SSF54001">
    <property type="entry name" value="Cysteine proteinases"/>
    <property type="match status" value="1"/>
</dbReference>
<feature type="domain" description="Ubiquitin-like protease family profile" evidence="5">
    <location>
        <begin position="5"/>
        <end position="59"/>
    </location>
</feature>
<dbReference type="Gene3D" id="3.40.395.10">
    <property type="entry name" value="Adenoviral Proteinase, Chain A"/>
    <property type="match status" value="1"/>
</dbReference>
<evidence type="ECO:0000256" key="1">
    <source>
        <dbReference type="ARBA" id="ARBA00005234"/>
    </source>
</evidence>
<dbReference type="InterPro" id="IPR003653">
    <property type="entry name" value="Peptidase_C48_C"/>
</dbReference>
<dbReference type="Proteomes" id="UP000823775">
    <property type="component" value="Unassembled WGS sequence"/>
</dbReference>
<comment type="caution">
    <text evidence="6">The sequence shown here is derived from an EMBL/GenBank/DDBJ whole genome shotgun (WGS) entry which is preliminary data.</text>
</comment>
<dbReference type="InterPro" id="IPR038765">
    <property type="entry name" value="Papain-like_cys_pep_sf"/>
</dbReference>
<keyword evidence="2" id="KW-0645">Protease</keyword>
<evidence type="ECO:0000256" key="4">
    <source>
        <dbReference type="SAM" id="MobiDB-lite"/>
    </source>
</evidence>